<proteinExistence type="predicted"/>
<gene>
    <name evidence="1" type="ORF">Ahy_A03g015873</name>
</gene>
<accession>A0A445E1J0</accession>
<protein>
    <submittedName>
        <fullName evidence="1">Uncharacterized protein</fullName>
    </submittedName>
</protein>
<evidence type="ECO:0000313" key="1">
    <source>
        <dbReference type="EMBL" id="RYR69323.1"/>
    </source>
</evidence>
<organism evidence="1 2">
    <name type="scientific">Arachis hypogaea</name>
    <name type="common">Peanut</name>
    <dbReference type="NCBI Taxonomy" id="3818"/>
    <lineage>
        <taxon>Eukaryota</taxon>
        <taxon>Viridiplantae</taxon>
        <taxon>Streptophyta</taxon>
        <taxon>Embryophyta</taxon>
        <taxon>Tracheophyta</taxon>
        <taxon>Spermatophyta</taxon>
        <taxon>Magnoliopsida</taxon>
        <taxon>eudicotyledons</taxon>
        <taxon>Gunneridae</taxon>
        <taxon>Pentapetalae</taxon>
        <taxon>rosids</taxon>
        <taxon>fabids</taxon>
        <taxon>Fabales</taxon>
        <taxon>Fabaceae</taxon>
        <taxon>Papilionoideae</taxon>
        <taxon>50 kb inversion clade</taxon>
        <taxon>dalbergioids sensu lato</taxon>
        <taxon>Dalbergieae</taxon>
        <taxon>Pterocarpus clade</taxon>
        <taxon>Arachis</taxon>
    </lineage>
</organism>
<reference evidence="1 2" key="1">
    <citation type="submission" date="2019-01" db="EMBL/GenBank/DDBJ databases">
        <title>Sequencing of cultivated peanut Arachis hypogaea provides insights into genome evolution and oil improvement.</title>
        <authorList>
            <person name="Chen X."/>
        </authorList>
    </citation>
    <scope>NUCLEOTIDE SEQUENCE [LARGE SCALE GENOMIC DNA]</scope>
    <source>
        <strain evidence="2">cv. Fuhuasheng</strain>
        <tissue evidence="1">Leaves</tissue>
    </source>
</reference>
<dbReference type="Proteomes" id="UP000289738">
    <property type="component" value="Chromosome A03"/>
</dbReference>
<comment type="caution">
    <text evidence="1">The sequence shown here is derived from an EMBL/GenBank/DDBJ whole genome shotgun (WGS) entry which is preliminary data.</text>
</comment>
<dbReference type="AlphaFoldDB" id="A0A445E1J0"/>
<sequence>MWGVPTESVPKLCFKLPLSTLSSSSSSSSVFNSLLFFLLSTMIPDDEVTPFFYPSIMVS</sequence>
<keyword evidence="2" id="KW-1185">Reference proteome</keyword>
<evidence type="ECO:0000313" key="2">
    <source>
        <dbReference type="Proteomes" id="UP000289738"/>
    </source>
</evidence>
<name>A0A445E1J0_ARAHY</name>
<dbReference type="EMBL" id="SDMP01000003">
    <property type="protein sequence ID" value="RYR69323.1"/>
    <property type="molecule type" value="Genomic_DNA"/>
</dbReference>